<keyword evidence="2" id="KW-1185">Reference proteome</keyword>
<gene>
    <name evidence="1" type="ORF">ACN38_g4915</name>
</gene>
<comment type="caution">
    <text evidence="1">The sequence shown here is derived from an EMBL/GenBank/DDBJ whole genome shotgun (WGS) entry which is preliminary data.</text>
</comment>
<name>A0A0M9WGP3_9EURO</name>
<organism evidence="1 2">
    <name type="scientific">Penicillium nordicum</name>
    <dbReference type="NCBI Taxonomy" id="229535"/>
    <lineage>
        <taxon>Eukaryota</taxon>
        <taxon>Fungi</taxon>
        <taxon>Dikarya</taxon>
        <taxon>Ascomycota</taxon>
        <taxon>Pezizomycotina</taxon>
        <taxon>Eurotiomycetes</taxon>
        <taxon>Eurotiomycetidae</taxon>
        <taxon>Eurotiales</taxon>
        <taxon>Aspergillaceae</taxon>
        <taxon>Penicillium</taxon>
    </lineage>
</organism>
<sequence>MSTITKGHILGLTLAKSSCLTLAPGTFMGLLRDGGDGGDCDDCGDRAGDQNVPGVSAFTSLNSESWLCSLTLSLTLSLLLS</sequence>
<dbReference type="EMBL" id="LHQQ01000066">
    <property type="protein sequence ID" value="KOS44189.1"/>
    <property type="molecule type" value="Genomic_DNA"/>
</dbReference>
<dbReference type="AlphaFoldDB" id="A0A0M9WGP3"/>
<dbReference type="Proteomes" id="UP000037696">
    <property type="component" value="Unassembled WGS sequence"/>
</dbReference>
<accession>A0A0M9WGP3</accession>
<proteinExistence type="predicted"/>
<evidence type="ECO:0000313" key="1">
    <source>
        <dbReference type="EMBL" id="KOS44189.1"/>
    </source>
</evidence>
<protein>
    <submittedName>
        <fullName evidence="1">Uncharacterized protein</fullName>
    </submittedName>
</protein>
<reference evidence="1 2" key="1">
    <citation type="submission" date="2015-08" db="EMBL/GenBank/DDBJ databases">
        <title>Genome sequencing of Penicillium nordicum.</title>
        <authorList>
            <person name="Nguyen H.D."/>
            <person name="Seifert K.A."/>
        </authorList>
    </citation>
    <scope>NUCLEOTIDE SEQUENCE [LARGE SCALE GENOMIC DNA]</scope>
    <source>
        <strain evidence="1 2">DAOMC 185683</strain>
    </source>
</reference>
<evidence type="ECO:0000313" key="2">
    <source>
        <dbReference type="Proteomes" id="UP000037696"/>
    </source>
</evidence>